<evidence type="ECO:0000256" key="2">
    <source>
        <dbReference type="ARBA" id="ARBA00022679"/>
    </source>
</evidence>
<comment type="catalytic activity">
    <reaction evidence="7">
        <text>a 2'-deoxycytidine in DNA + S-adenosyl-L-methionine = a 5-methyl-2'-deoxycytidine in DNA + S-adenosyl-L-homocysteine + H(+)</text>
        <dbReference type="Rhea" id="RHEA:13681"/>
        <dbReference type="Rhea" id="RHEA-COMP:11369"/>
        <dbReference type="Rhea" id="RHEA-COMP:11370"/>
        <dbReference type="ChEBI" id="CHEBI:15378"/>
        <dbReference type="ChEBI" id="CHEBI:57856"/>
        <dbReference type="ChEBI" id="CHEBI:59789"/>
        <dbReference type="ChEBI" id="CHEBI:85452"/>
        <dbReference type="ChEBI" id="CHEBI:85454"/>
        <dbReference type="EC" id="2.1.1.37"/>
    </reaction>
</comment>
<dbReference type="SUPFAM" id="SSF53335">
    <property type="entry name" value="S-adenosyl-L-methionine-dependent methyltransferases"/>
    <property type="match status" value="1"/>
</dbReference>
<dbReference type="InterPro" id="IPR018117">
    <property type="entry name" value="C5_DNA_meth_AS"/>
</dbReference>
<evidence type="ECO:0000256" key="6">
    <source>
        <dbReference type="RuleBase" id="RU000416"/>
    </source>
</evidence>
<dbReference type="Gene3D" id="3.40.50.150">
    <property type="entry name" value="Vaccinia Virus protein VP39"/>
    <property type="match status" value="1"/>
</dbReference>
<accession>A0A1I7ICI6</accession>
<sequence>MTMLTHLSLFSGIGGIDIAAEWAGFVTVGQCEMAEYPYRVLCKHWPNVPKWRDVRDVTADSVRAAGISRVDVLSGGFPCQDISNAGKRAGLSGARSGLWREMVRAVRMVGPRYVLVENVAALLGRGMGTVLGDLAESGYDAEWDCLPASAFGSYHERDRVFIVAYPKGEYGQARSVLEASEDWRSSAQSGRLHRMVVAERGKQPGERLESEPGVDRMVHGIPHRTHRLAALGNAVYPPVVRWILGRIRAAMGV</sequence>
<evidence type="ECO:0000256" key="7">
    <source>
        <dbReference type="RuleBase" id="RU000417"/>
    </source>
</evidence>
<comment type="similarity">
    <text evidence="5 6">Belongs to the class I-like SAM-binding methyltransferase superfamily. C5-methyltransferase family.</text>
</comment>
<dbReference type="EC" id="2.1.1.37" evidence="7"/>
<dbReference type="NCBIfam" id="TIGR00675">
    <property type="entry name" value="dcm"/>
    <property type="match status" value="1"/>
</dbReference>
<evidence type="ECO:0000256" key="1">
    <source>
        <dbReference type="ARBA" id="ARBA00022603"/>
    </source>
</evidence>
<dbReference type="GO" id="GO:0003886">
    <property type="term" value="F:DNA (cytosine-5-)-methyltransferase activity"/>
    <property type="evidence" value="ECO:0007669"/>
    <property type="project" value="UniProtKB-EC"/>
</dbReference>
<keyword evidence="2 5" id="KW-0808">Transferase</keyword>
<dbReference type="STRING" id="392015.SAMN05421543_106130"/>
<name>A0A1I7ICI6_9BACL</name>
<keyword evidence="4" id="KW-0680">Restriction system</keyword>
<evidence type="ECO:0000313" key="9">
    <source>
        <dbReference type="Proteomes" id="UP000183508"/>
    </source>
</evidence>
<dbReference type="InterPro" id="IPR029063">
    <property type="entry name" value="SAM-dependent_MTases_sf"/>
</dbReference>
<organism evidence="8 9">
    <name type="scientific">Alicyclobacillus macrosporangiidus</name>
    <dbReference type="NCBI Taxonomy" id="392015"/>
    <lineage>
        <taxon>Bacteria</taxon>
        <taxon>Bacillati</taxon>
        <taxon>Bacillota</taxon>
        <taxon>Bacilli</taxon>
        <taxon>Bacillales</taxon>
        <taxon>Alicyclobacillaceae</taxon>
        <taxon>Alicyclobacillus</taxon>
    </lineage>
</organism>
<dbReference type="PROSITE" id="PS00094">
    <property type="entry name" value="C5_MTASE_1"/>
    <property type="match status" value="1"/>
</dbReference>
<dbReference type="AlphaFoldDB" id="A0A1I7ICI6"/>
<dbReference type="PANTHER" id="PTHR10629">
    <property type="entry name" value="CYTOSINE-SPECIFIC METHYLTRANSFERASE"/>
    <property type="match status" value="1"/>
</dbReference>
<dbReference type="PANTHER" id="PTHR10629:SF52">
    <property type="entry name" value="DNA (CYTOSINE-5)-METHYLTRANSFERASE 1"/>
    <property type="match status" value="1"/>
</dbReference>
<dbReference type="PROSITE" id="PS51679">
    <property type="entry name" value="SAM_MT_C5"/>
    <property type="match status" value="1"/>
</dbReference>
<dbReference type="InterPro" id="IPR001525">
    <property type="entry name" value="C5_MeTfrase"/>
</dbReference>
<dbReference type="GO" id="GO:0009307">
    <property type="term" value="P:DNA restriction-modification system"/>
    <property type="evidence" value="ECO:0007669"/>
    <property type="project" value="UniProtKB-KW"/>
</dbReference>
<proteinExistence type="inferred from homology"/>
<dbReference type="Proteomes" id="UP000183508">
    <property type="component" value="Unassembled WGS sequence"/>
</dbReference>
<dbReference type="Pfam" id="PF00145">
    <property type="entry name" value="DNA_methylase"/>
    <property type="match status" value="1"/>
</dbReference>
<evidence type="ECO:0000313" key="8">
    <source>
        <dbReference type="EMBL" id="SFU70598.1"/>
    </source>
</evidence>
<keyword evidence="1 5" id="KW-0489">Methyltransferase</keyword>
<gene>
    <name evidence="8" type="ORF">SAMN05421543_106130</name>
</gene>
<dbReference type="PRINTS" id="PR00105">
    <property type="entry name" value="C5METTRFRASE"/>
</dbReference>
<dbReference type="GO" id="GO:0032259">
    <property type="term" value="P:methylation"/>
    <property type="evidence" value="ECO:0007669"/>
    <property type="project" value="UniProtKB-KW"/>
</dbReference>
<protein>
    <recommendedName>
        <fullName evidence="7">Cytosine-specific methyltransferase</fullName>
        <ecNumber evidence="7">2.1.1.37</ecNumber>
    </recommendedName>
</protein>
<keyword evidence="9" id="KW-1185">Reference proteome</keyword>
<dbReference type="GO" id="GO:0044027">
    <property type="term" value="P:negative regulation of gene expression via chromosomal CpG island methylation"/>
    <property type="evidence" value="ECO:0007669"/>
    <property type="project" value="TreeGrafter"/>
</dbReference>
<dbReference type="OrthoDB" id="9813719at2"/>
<reference evidence="9" key="1">
    <citation type="submission" date="2016-10" db="EMBL/GenBank/DDBJ databases">
        <authorList>
            <person name="Varghese N."/>
        </authorList>
    </citation>
    <scope>NUCLEOTIDE SEQUENCE [LARGE SCALE GENOMIC DNA]</scope>
    <source>
        <strain evidence="9">DSM 17980</strain>
    </source>
</reference>
<feature type="active site" evidence="5">
    <location>
        <position position="79"/>
    </location>
</feature>
<dbReference type="InterPro" id="IPR050390">
    <property type="entry name" value="C5-Methyltransferase"/>
</dbReference>
<evidence type="ECO:0000256" key="5">
    <source>
        <dbReference type="PROSITE-ProRule" id="PRU01016"/>
    </source>
</evidence>
<evidence type="ECO:0000256" key="3">
    <source>
        <dbReference type="ARBA" id="ARBA00022691"/>
    </source>
</evidence>
<dbReference type="GO" id="GO:0003677">
    <property type="term" value="F:DNA binding"/>
    <property type="evidence" value="ECO:0007669"/>
    <property type="project" value="TreeGrafter"/>
</dbReference>
<dbReference type="EMBL" id="FPBV01000006">
    <property type="protein sequence ID" value="SFU70598.1"/>
    <property type="molecule type" value="Genomic_DNA"/>
</dbReference>
<keyword evidence="3 5" id="KW-0949">S-adenosyl-L-methionine</keyword>
<evidence type="ECO:0000256" key="4">
    <source>
        <dbReference type="ARBA" id="ARBA00022747"/>
    </source>
</evidence>